<feature type="compositionally biased region" description="Basic and acidic residues" evidence="1">
    <location>
        <begin position="1"/>
        <end position="14"/>
    </location>
</feature>
<evidence type="ECO:0000256" key="1">
    <source>
        <dbReference type="SAM" id="MobiDB-lite"/>
    </source>
</evidence>
<organism evidence="2 3">
    <name type="scientific">Mesorhizobium plurifarium</name>
    <dbReference type="NCBI Taxonomy" id="69974"/>
    <lineage>
        <taxon>Bacteria</taxon>
        <taxon>Pseudomonadati</taxon>
        <taxon>Pseudomonadota</taxon>
        <taxon>Alphaproteobacteria</taxon>
        <taxon>Hyphomicrobiales</taxon>
        <taxon>Phyllobacteriaceae</taxon>
        <taxon>Mesorhizobium</taxon>
    </lineage>
</organism>
<accession>A0A090EP40</accession>
<gene>
    <name evidence="2" type="ORF">MPLDJ20_130065</name>
</gene>
<name>A0A090EP40_MESPL</name>
<evidence type="ECO:0000313" key="2">
    <source>
        <dbReference type="EMBL" id="CDX30533.1"/>
    </source>
</evidence>
<reference evidence="2 3" key="1">
    <citation type="submission" date="2014-08" db="EMBL/GenBank/DDBJ databases">
        <authorList>
            <person name="Moulin Lionel"/>
        </authorList>
    </citation>
    <scope>NUCLEOTIDE SEQUENCE [LARGE SCALE GENOMIC DNA]</scope>
</reference>
<dbReference type="AlphaFoldDB" id="A0A090EP40"/>
<proteinExistence type="predicted"/>
<dbReference type="Proteomes" id="UP000046373">
    <property type="component" value="Unassembled WGS sequence"/>
</dbReference>
<dbReference type="EMBL" id="CCNB01000005">
    <property type="protein sequence ID" value="CDX30533.1"/>
    <property type="molecule type" value="Genomic_DNA"/>
</dbReference>
<sequence length="107" mass="12034">MLDGDDLRRGEAAEWGRNQPPPATPGAGDPEQLAEHPDPDRADSHYSSPQVVGWCRANDVDFIFGVRRPKYVAEFLDGAQLEPRRAHHRVEVGASRCRPHILRKSDR</sequence>
<feature type="region of interest" description="Disordered" evidence="1">
    <location>
        <begin position="1"/>
        <end position="50"/>
    </location>
</feature>
<evidence type="ECO:0000313" key="3">
    <source>
        <dbReference type="Proteomes" id="UP000046373"/>
    </source>
</evidence>
<evidence type="ECO:0008006" key="4">
    <source>
        <dbReference type="Google" id="ProtNLM"/>
    </source>
</evidence>
<feature type="compositionally biased region" description="Basic and acidic residues" evidence="1">
    <location>
        <begin position="33"/>
        <end position="44"/>
    </location>
</feature>
<protein>
    <recommendedName>
        <fullName evidence="4">Transposase</fullName>
    </recommendedName>
</protein>